<dbReference type="Proteomes" id="UP000318946">
    <property type="component" value="Chromosome"/>
</dbReference>
<gene>
    <name evidence="5" type="ORF">A5CBH24_22610</name>
</gene>
<evidence type="ECO:0000313" key="5">
    <source>
        <dbReference type="EMBL" id="BBL04948.1"/>
    </source>
</evidence>
<dbReference type="AlphaFoldDB" id="A0A4Y1WXU9"/>
<dbReference type="Gene3D" id="1.10.150.130">
    <property type="match status" value="1"/>
</dbReference>
<evidence type="ECO:0000313" key="6">
    <source>
        <dbReference type="Proteomes" id="UP000318946"/>
    </source>
</evidence>
<dbReference type="Pfam" id="PF17293">
    <property type="entry name" value="Arm-DNA-bind_5"/>
    <property type="match status" value="1"/>
</dbReference>
<comment type="similarity">
    <text evidence="1">Belongs to the 'phage' integrase family.</text>
</comment>
<organism evidence="5 6">
    <name type="scientific">Alistipes communis</name>
    <dbReference type="NCBI Taxonomy" id="2585118"/>
    <lineage>
        <taxon>Bacteria</taxon>
        <taxon>Pseudomonadati</taxon>
        <taxon>Bacteroidota</taxon>
        <taxon>Bacteroidia</taxon>
        <taxon>Bacteroidales</taxon>
        <taxon>Rikenellaceae</taxon>
        <taxon>Alistipes</taxon>
    </lineage>
</organism>
<keyword evidence="2" id="KW-0238">DNA-binding</keyword>
<reference evidence="6" key="1">
    <citation type="submission" date="2019-06" db="EMBL/GenBank/DDBJ databases">
        <title>Alistipes onderdonkii subsp. vulgaris subsp. nov., Alistipes dispar sp. nov. and Alistipes communis sp. nov., isolated from human faeces, and creation of Alistipes onderdonkii subsp. onderdonkii subsp. nov.</title>
        <authorList>
            <person name="Sakamoto M."/>
            <person name="Ikeyama N."/>
            <person name="Ogata Y."/>
            <person name="Suda W."/>
            <person name="Iino T."/>
            <person name="Hattori M."/>
            <person name="Ohkuma M."/>
        </authorList>
    </citation>
    <scope>NUCLEOTIDE SEQUENCE [LARGE SCALE GENOMIC DNA]</scope>
    <source>
        <strain evidence="6">5CBH24</strain>
    </source>
</reference>
<proteinExistence type="inferred from homology"/>
<protein>
    <submittedName>
        <fullName evidence="5">Tyrosine recombinase</fullName>
    </submittedName>
</protein>
<feature type="domain" description="Tyr recombinase" evidence="4">
    <location>
        <begin position="224"/>
        <end position="393"/>
    </location>
</feature>
<accession>A0A4Y1WXU9</accession>
<dbReference type="InterPro" id="IPR010998">
    <property type="entry name" value="Integrase_recombinase_N"/>
</dbReference>
<keyword evidence="6" id="KW-1185">Reference proteome</keyword>
<dbReference type="PROSITE" id="PS51898">
    <property type="entry name" value="TYR_RECOMBINASE"/>
    <property type="match status" value="1"/>
</dbReference>
<dbReference type="InterPro" id="IPR013762">
    <property type="entry name" value="Integrase-like_cat_sf"/>
</dbReference>
<evidence type="ECO:0000256" key="1">
    <source>
        <dbReference type="ARBA" id="ARBA00008857"/>
    </source>
</evidence>
<name>A0A4Y1WXU9_9BACT</name>
<dbReference type="InterPro" id="IPR050090">
    <property type="entry name" value="Tyrosine_recombinase_XerCD"/>
</dbReference>
<dbReference type="PANTHER" id="PTHR30349:SF64">
    <property type="entry name" value="PROPHAGE INTEGRASE INTD-RELATED"/>
    <property type="match status" value="1"/>
</dbReference>
<evidence type="ECO:0000256" key="2">
    <source>
        <dbReference type="ARBA" id="ARBA00023125"/>
    </source>
</evidence>
<dbReference type="InterPro" id="IPR011010">
    <property type="entry name" value="DNA_brk_join_enz"/>
</dbReference>
<dbReference type="EMBL" id="AP019735">
    <property type="protein sequence ID" value="BBL04948.1"/>
    <property type="molecule type" value="Genomic_DNA"/>
</dbReference>
<dbReference type="PANTHER" id="PTHR30349">
    <property type="entry name" value="PHAGE INTEGRASE-RELATED"/>
    <property type="match status" value="1"/>
</dbReference>
<evidence type="ECO:0000259" key="4">
    <source>
        <dbReference type="PROSITE" id="PS51898"/>
    </source>
</evidence>
<dbReference type="GO" id="GO:0003677">
    <property type="term" value="F:DNA binding"/>
    <property type="evidence" value="ECO:0007669"/>
    <property type="project" value="UniProtKB-KW"/>
</dbReference>
<dbReference type="Pfam" id="PF13102">
    <property type="entry name" value="Phage_int_SAM_5"/>
    <property type="match status" value="1"/>
</dbReference>
<dbReference type="GO" id="GO:0006310">
    <property type="term" value="P:DNA recombination"/>
    <property type="evidence" value="ECO:0007669"/>
    <property type="project" value="UniProtKB-KW"/>
</dbReference>
<dbReference type="Pfam" id="PF00589">
    <property type="entry name" value="Phage_integrase"/>
    <property type="match status" value="1"/>
</dbReference>
<dbReference type="KEGG" id="acou:A5CBH24_22610"/>
<dbReference type="InterPro" id="IPR025269">
    <property type="entry name" value="SAM-like_dom"/>
</dbReference>
<sequence>MGMAKQKQTVKLKEPVRIRFKQLSNGNQSIYLDYYTGDVIRKENYVGGKRKYEFLKLYLIPERTREDKAKNEATLALAKAIQSKRIVEVQNDAHGFQNTNKSKANLLDYLENIRKKSVERGSTNYARTVLNTIRELKLFRGDYIAFRDVDKEFLAEFTDFLRQAPKASRYGLRKIGGGLLSNNSVVAYYGTLRTAINRAYKEGIITVNPTKEFDFAGKVRQEPSRREYLTIDELKTLINTECRHEIVKRAFLFSCLCGLRVSDIRKLKWCDLQRSGGRVRIEITMQKTKEPLYLPISDEALKWLPERGEASDSDFIFPLTHEGTVNDTLQHWAKVAGITKHISFHVARHTHATMMLTLGADLYTVSKLLGHKNIATTQIYAKIVDKKKEEAIGLIPNLTE</sequence>
<dbReference type="InterPro" id="IPR002104">
    <property type="entry name" value="Integrase_catalytic"/>
</dbReference>
<keyword evidence="3" id="KW-0233">DNA recombination</keyword>
<dbReference type="InterPro" id="IPR035386">
    <property type="entry name" value="Arm-DNA-bind_5"/>
</dbReference>
<dbReference type="Gene3D" id="1.10.443.10">
    <property type="entry name" value="Intergrase catalytic core"/>
    <property type="match status" value="1"/>
</dbReference>
<evidence type="ECO:0000256" key="3">
    <source>
        <dbReference type="ARBA" id="ARBA00023172"/>
    </source>
</evidence>
<dbReference type="CDD" id="cd01185">
    <property type="entry name" value="INTN1_C_like"/>
    <property type="match status" value="1"/>
</dbReference>
<dbReference type="SUPFAM" id="SSF56349">
    <property type="entry name" value="DNA breaking-rejoining enzymes"/>
    <property type="match status" value="1"/>
</dbReference>
<dbReference type="GO" id="GO:0015074">
    <property type="term" value="P:DNA integration"/>
    <property type="evidence" value="ECO:0007669"/>
    <property type="project" value="InterPro"/>
</dbReference>